<name>A0A1T5MQI1_9FIRM</name>
<sequence length="82" mass="9424">MVSRGIDLFTKISIILAGIFVIIGLVFKYGYNVFLWIGIFTSKKHTRTTQIIKYFARKSTIFISLAITILILVFLVNVFYGR</sequence>
<feature type="transmembrane region" description="Helical" evidence="1">
    <location>
        <begin position="12"/>
        <end position="40"/>
    </location>
</feature>
<accession>A0A1T5MQI1</accession>
<dbReference type="EMBL" id="FUZT01000022">
    <property type="protein sequence ID" value="SKC90475.1"/>
    <property type="molecule type" value="Genomic_DNA"/>
</dbReference>
<keyword evidence="1" id="KW-0812">Transmembrane</keyword>
<gene>
    <name evidence="2" type="ORF">SAMN02194393_05171</name>
</gene>
<keyword evidence="3" id="KW-1185">Reference proteome</keyword>
<evidence type="ECO:0000313" key="3">
    <source>
        <dbReference type="Proteomes" id="UP000190285"/>
    </source>
</evidence>
<evidence type="ECO:0000313" key="2">
    <source>
        <dbReference type="EMBL" id="SKC90475.1"/>
    </source>
</evidence>
<reference evidence="3" key="1">
    <citation type="submission" date="2017-02" db="EMBL/GenBank/DDBJ databases">
        <authorList>
            <person name="Varghese N."/>
            <person name="Submissions S."/>
        </authorList>
    </citation>
    <scope>NUCLEOTIDE SEQUENCE [LARGE SCALE GENOMIC DNA]</scope>
    <source>
        <strain evidence="3">M1</strain>
    </source>
</reference>
<evidence type="ECO:0000256" key="1">
    <source>
        <dbReference type="SAM" id="Phobius"/>
    </source>
</evidence>
<organism evidence="2 3">
    <name type="scientific">Maledivibacter halophilus</name>
    <dbReference type="NCBI Taxonomy" id="36842"/>
    <lineage>
        <taxon>Bacteria</taxon>
        <taxon>Bacillati</taxon>
        <taxon>Bacillota</taxon>
        <taxon>Clostridia</taxon>
        <taxon>Peptostreptococcales</taxon>
        <taxon>Caminicellaceae</taxon>
        <taxon>Maledivibacter</taxon>
    </lineage>
</organism>
<dbReference type="Proteomes" id="UP000190285">
    <property type="component" value="Unassembled WGS sequence"/>
</dbReference>
<feature type="transmembrane region" description="Helical" evidence="1">
    <location>
        <begin position="61"/>
        <end position="80"/>
    </location>
</feature>
<protein>
    <submittedName>
        <fullName evidence="2">Uncharacterized protein</fullName>
    </submittedName>
</protein>
<dbReference type="AlphaFoldDB" id="A0A1T5MQI1"/>
<proteinExistence type="predicted"/>
<keyword evidence="1" id="KW-1133">Transmembrane helix</keyword>
<keyword evidence="1" id="KW-0472">Membrane</keyword>